<evidence type="ECO:0008006" key="3">
    <source>
        <dbReference type="Google" id="ProtNLM"/>
    </source>
</evidence>
<reference evidence="1 2" key="1">
    <citation type="submission" date="2020-08" db="EMBL/GenBank/DDBJ databases">
        <title>Sequencing the genomes of 1000 actinobacteria strains.</title>
        <authorList>
            <person name="Klenk H.-P."/>
        </authorList>
    </citation>
    <scope>NUCLEOTIDE SEQUENCE [LARGE SCALE GENOMIC DNA]</scope>
    <source>
        <strain evidence="1 2">DSM 45584</strain>
    </source>
</reference>
<dbReference type="NCBIfam" id="NF033521">
    <property type="entry name" value="lasso_leader_L3"/>
    <property type="match status" value="1"/>
</dbReference>
<proteinExistence type="predicted"/>
<organism evidence="1 2">
    <name type="scientific">Saccharopolyspora phatthalungensis</name>
    <dbReference type="NCBI Taxonomy" id="664693"/>
    <lineage>
        <taxon>Bacteria</taxon>
        <taxon>Bacillati</taxon>
        <taxon>Actinomycetota</taxon>
        <taxon>Actinomycetes</taxon>
        <taxon>Pseudonocardiales</taxon>
        <taxon>Pseudonocardiaceae</taxon>
        <taxon>Saccharopolyspora</taxon>
    </lineage>
</organism>
<evidence type="ECO:0000313" key="1">
    <source>
        <dbReference type="EMBL" id="MBB5152559.1"/>
    </source>
</evidence>
<sequence length="41" mass="4617">MDTDTETVVYEPPQLEELGGVVDLMLGNGEHDTADKGQYYW</sequence>
<accession>A0A840Q1D6</accession>
<dbReference type="RefSeq" id="WP_184722069.1">
    <property type="nucleotide sequence ID" value="NZ_JACHIW010000001.1"/>
</dbReference>
<keyword evidence="2" id="KW-1185">Reference proteome</keyword>
<comment type="caution">
    <text evidence="1">The sequence shown here is derived from an EMBL/GenBank/DDBJ whole genome shotgun (WGS) entry which is preliminary data.</text>
</comment>
<protein>
    <recommendedName>
        <fullName evidence="3">Lasso RiPP family leader peptide-containing protein</fullName>
    </recommendedName>
</protein>
<gene>
    <name evidence="1" type="ORF">BJ970_000093</name>
</gene>
<name>A0A840Q1D6_9PSEU</name>
<dbReference type="Proteomes" id="UP000584374">
    <property type="component" value="Unassembled WGS sequence"/>
</dbReference>
<evidence type="ECO:0000313" key="2">
    <source>
        <dbReference type="Proteomes" id="UP000584374"/>
    </source>
</evidence>
<dbReference type="EMBL" id="JACHIW010000001">
    <property type="protein sequence ID" value="MBB5152559.1"/>
    <property type="molecule type" value="Genomic_DNA"/>
</dbReference>
<dbReference type="AlphaFoldDB" id="A0A840Q1D6"/>